<reference evidence="2" key="1">
    <citation type="submission" date="2024-05" db="EMBL/GenBank/DDBJ databases">
        <title>Herbiconiux sp. A18JL235.</title>
        <authorList>
            <person name="Zhang G."/>
        </authorList>
    </citation>
    <scope>NUCLEOTIDE SEQUENCE</scope>
    <source>
        <strain evidence="2">A18JL235</strain>
    </source>
</reference>
<name>A0AB39BHV3_9MICO</name>
<proteinExistence type="predicted"/>
<feature type="transmembrane region" description="Helical" evidence="1">
    <location>
        <begin position="68"/>
        <end position="91"/>
    </location>
</feature>
<organism evidence="2">
    <name type="scientific">Herbiconiux sp. A18JL235</name>
    <dbReference type="NCBI Taxonomy" id="3152363"/>
    <lineage>
        <taxon>Bacteria</taxon>
        <taxon>Bacillati</taxon>
        <taxon>Actinomycetota</taxon>
        <taxon>Actinomycetes</taxon>
        <taxon>Micrococcales</taxon>
        <taxon>Microbacteriaceae</taxon>
        <taxon>Herbiconiux</taxon>
    </lineage>
</organism>
<gene>
    <name evidence="2" type="ORF">ABFY20_01115</name>
</gene>
<dbReference type="RefSeq" id="WP_368498109.1">
    <property type="nucleotide sequence ID" value="NZ_CP162511.1"/>
</dbReference>
<accession>A0AB39BHV3</accession>
<sequence length="205" mass="20922">MNSTNRGLNRAVLLVIGLVLLAVGAAAGTAVLWPAFGDAWKATVGGAVDGLQSAHQASRVADGTTVSWVAIGVLGAMLVLVIVAIVIVANLGGRRTRTVLKTAGSESPLGPITVQESFAADAIRGSLAAHDEILSSSVSANRVKGSSVLHVSVTPRQNTSPQEVATLVARLTTNLATLTGHAVPTFVSIHSGLRARLAGDARRLN</sequence>
<keyword evidence="1" id="KW-1133">Transmembrane helix</keyword>
<evidence type="ECO:0008006" key="3">
    <source>
        <dbReference type="Google" id="ProtNLM"/>
    </source>
</evidence>
<protein>
    <recommendedName>
        <fullName evidence="3">Alkaline shock response membrane anchor protein AmaP</fullName>
    </recommendedName>
</protein>
<feature type="transmembrane region" description="Helical" evidence="1">
    <location>
        <begin position="12"/>
        <end position="36"/>
    </location>
</feature>
<keyword evidence="1" id="KW-0472">Membrane</keyword>
<dbReference type="AlphaFoldDB" id="A0AB39BHV3"/>
<evidence type="ECO:0000313" key="2">
    <source>
        <dbReference type="EMBL" id="XDI05721.1"/>
    </source>
</evidence>
<dbReference type="EMBL" id="CP162511">
    <property type="protein sequence ID" value="XDI05721.1"/>
    <property type="molecule type" value="Genomic_DNA"/>
</dbReference>
<evidence type="ECO:0000256" key="1">
    <source>
        <dbReference type="SAM" id="Phobius"/>
    </source>
</evidence>
<keyword evidence="1" id="KW-0812">Transmembrane</keyword>